<reference evidence="2 3" key="1">
    <citation type="journal article" name="Sci. Rep.">
        <title>Genome-scale phylogenetic analyses confirm Olpidium as the closest living zoosporic fungus to the non-flagellated, terrestrial fungi.</title>
        <authorList>
            <person name="Chang Y."/>
            <person name="Rochon D."/>
            <person name="Sekimoto S."/>
            <person name="Wang Y."/>
            <person name="Chovatia M."/>
            <person name="Sandor L."/>
            <person name="Salamov A."/>
            <person name="Grigoriev I.V."/>
            <person name="Stajich J.E."/>
            <person name="Spatafora J.W."/>
        </authorList>
    </citation>
    <scope>NUCLEOTIDE SEQUENCE [LARGE SCALE GENOMIC DNA]</scope>
    <source>
        <strain evidence="2">S191</strain>
    </source>
</reference>
<comment type="caution">
    <text evidence="2">The sequence shown here is derived from an EMBL/GenBank/DDBJ whole genome shotgun (WGS) entry which is preliminary data.</text>
</comment>
<name>A0A8H8A2B9_9FUNG</name>
<gene>
    <name evidence="2" type="ORF">BJ554DRAFT_5714</name>
</gene>
<evidence type="ECO:0000313" key="3">
    <source>
        <dbReference type="Proteomes" id="UP000673691"/>
    </source>
</evidence>
<proteinExistence type="predicted"/>
<protein>
    <submittedName>
        <fullName evidence="2">Uncharacterized protein</fullName>
    </submittedName>
</protein>
<sequence>MGSYTSSSRSASVCGRSASTARPYTTGLALSRAGGIVGGGGAGEVRLRGLVASTGCCVGGFGPCTRCVKSRNKRKRAHETTGEEENERADAGAEVMEVVRVLTKKQVCSNPLRPALFDAARNGGAAVRRCGGARKAERCRRSRRRSPDPRNLPGGLARSLGVKVRTTTQVRNRPLPTSQELHSVFSRFFFSLRLSRKKKLNAGRFDFRFR</sequence>
<dbReference type="EMBL" id="JAEFCI010000295">
    <property type="protein sequence ID" value="KAG5463650.1"/>
    <property type="molecule type" value="Genomic_DNA"/>
</dbReference>
<organism evidence="2 3">
    <name type="scientific">Olpidium bornovanus</name>
    <dbReference type="NCBI Taxonomy" id="278681"/>
    <lineage>
        <taxon>Eukaryota</taxon>
        <taxon>Fungi</taxon>
        <taxon>Fungi incertae sedis</taxon>
        <taxon>Olpidiomycota</taxon>
        <taxon>Olpidiomycotina</taxon>
        <taxon>Olpidiomycetes</taxon>
        <taxon>Olpidiales</taxon>
        <taxon>Olpidiaceae</taxon>
        <taxon>Olpidium</taxon>
    </lineage>
</organism>
<evidence type="ECO:0000256" key="1">
    <source>
        <dbReference type="SAM" id="MobiDB-lite"/>
    </source>
</evidence>
<evidence type="ECO:0000313" key="2">
    <source>
        <dbReference type="EMBL" id="KAG5463650.1"/>
    </source>
</evidence>
<dbReference type="Proteomes" id="UP000673691">
    <property type="component" value="Unassembled WGS sequence"/>
</dbReference>
<dbReference type="AlphaFoldDB" id="A0A8H8A2B9"/>
<accession>A0A8H8A2B9</accession>
<keyword evidence="3" id="KW-1185">Reference proteome</keyword>
<feature type="region of interest" description="Disordered" evidence="1">
    <location>
        <begin position="137"/>
        <end position="157"/>
    </location>
</feature>